<feature type="non-terminal residue" evidence="1">
    <location>
        <position position="94"/>
    </location>
</feature>
<name>A0ABD0PXZ8_CIRMR</name>
<dbReference type="AlphaFoldDB" id="A0ABD0PXZ8"/>
<protein>
    <submittedName>
        <fullName evidence="1">Uncharacterized protein</fullName>
    </submittedName>
</protein>
<proteinExistence type="predicted"/>
<evidence type="ECO:0000313" key="2">
    <source>
        <dbReference type="Proteomes" id="UP001529510"/>
    </source>
</evidence>
<dbReference type="Proteomes" id="UP001529510">
    <property type="component" value="Unassembled WGS sequence"/>
</dbReference>
<accession>A0ABD0PXZ8</accession>
<sequence length="94" mass="10768">LTLTFSNYHLVQIWAKFCTKVMQCLPALSEICRGFGVAPEEAQTKTQVVVRVMLRVTMGLVWVQRERSELDQDKAKLRLEGNVLYEGRQNKVGL</sequence>
<reference evidence="1 2" key="1">
    <citation type="submission" date="2024-05" db="EMBL/GenBank/DDBJ databases">
        <title>Genome sequencing and assembly of Indian major carp, Cirrhinus mrigala (Hamilton, 1822).</title>
        <authorList>
            <person name="Mohindra V."/>
            <person name="Chowdhury L.M."/>
            <person name="Lal K."/>
            <person name="Jena J.K."/>
        </authorList>
    </citation>
    <scope>NUCLEOTIDE SEQUENCE [LARGE SCALE GENOMIC DNA]</scope>
    <source>
        <strain evidence="1">CM1030</strain>
        <tissue evidence="1">Blood</tissue>
    </source>
</reference>
<comment type="caution">
    <text evidence="1">The sequence shown here is derived from an EMBL/GenBank/DDBJ whole genome shotgun (WGS) entry which is preliminary data.</text>
</comment>
<evidence type="ECO:0000313" key="1">
    <source>
        <dbReference type="EMBL" id="KAL0178792.1"/>
    </source>
</evidence>
<gene>
    <name evidence="1" type="ORF">M9458_027686</name>
</gene>
<keyword evidence="2" id="KW-1185">Reference proteome</keyword>
<dbReference type="EMBL" id="JAMKFB020000013">
    <property type="protein sequence ID" value="KAL0178792.1"/>
    <property type="molecule type" value="Genomic_DNA"/>
</dbReference>
<feature type="non-terminal residue" evidence="1">
    <location>
        <position position="1"/>
    </location>
</feature>
<organism evidence="1 2">
    <name type="scientific">Cirrhinus mrigala</name>
    <name type="common">Mrigala</name>
    <dbReference type="NCBI Taxonomy" id="683832"/>
    <lineage>
        <taxon>Eukaryota</taxon>
        <taxon>Metazoa</taxon>
        <taxon>Chordata</taxon>
        <taxon>Craniata</taxon>
        <taxon>Vertebrata</taxon>
        <taxon>Euteleostomi</taxon>
        <taxon>Actinopterygii</taxon>
        <taxon>Neopterygii</taxon>
        <taxon>Teleostei</taxon>
        <taxon>Ostariophysi</taxon>
        <taxon>Cypriniformes</taxon>
        <taxon>Cyprinidae</taxon>
        <taxon>Labeoninae</taxon>
        <taxon>Labeonini</taxon>
        <taxon>Cirrhinus</taxon>
    </lineage>
</organism>